<evidence type="ECO:0000313" key="11">
    <source>
        <dbReference type="EMBL" id="GAA0729285.1"/>
    </source>
</evidence>
<keyword evidence="8" id="KW-0472">Membrane</keyword>
<dbReference type="PRINTS" id="PR00344">
    <property type="entry name" value="BCTRLSENSOR"/>
</dbReference>
<evidence type="ECO:0000256" key="5">
    <source>
        <dbReference type="ARBA" id="ARBA00022777"/>
    </source>
</evidence>
<evidence type="ECO:0000256" key="4">
    <source>
        <dbReference type="ARBA" id="ARBA00022679"/>
    </source>
</evidence>
<feature type="transmembrane region" description="Helical" evidence="8">
    <location>
        <begin position="6"/>
        <end position="22"/>
    </location>
</feature>
<dbReference type="InterPro" id="IPR005467">
    <property type="entry name" value="His_kinase_dom"/>
</dbReference>
<organism evidence="11 12">
    <name type="scientific">Aquimarina litoralis</name>
    <dbReference type="NCBI Taxonomy" id="584605"/>
    <lineage>
        <taxon>Bacteria</taxon>
        <taxon>Pseudomonadati</taxon>
        <taxon>Bacteroidota</taxon>
        <taxon>Flavobacteriia</taxon>
        <taxon>Flavobacteriales</taxon>
        <taxon>Flavobacteriaceae</taxon>
        <taxon>Aquimarina</taxon>
    </lineage>
</organism>
<dbReference type="Pfam" id="PF02518">
    <property type="entry name" value="HATPase_c"/>
    <property type="match status" value="1"/>
</dbReference>
<keyword evidence="8" id="KW-1133">Transmembrane helix</keyword>
<evidence type="ECO:0000256" key="6">
    <source>
        <dbReference type="PROSITE-ProRule" id="PRU00169"/>
    </source>
</evidence>
<proteinExistence type="predicted"/>
<dbReference type="SUPFAM" id="SSF47384">
    <property type="entry name" value="Homodimeric domain of signal transducing histidine kinase"/>
    <property type="match status" value="1"/>
</dbReference>
<evidence type="ECO:0000259" key="9">
    <source>
        <dbReference type="PROSITE" id="PS50109"/>
    </source>
</evidence>
<dbReference type="CDD" id="cd01007">
    <property type="entry name" value="PBP2_BvgS_HisK_like"/>
    <property type="match status" value="1"/>
</dbReference>
<dbReference type="CDD" id="cd17546">
    <property type="entry name" value="REC_hyHK_CKI1_RcsC-like"/>
    <property type="match status" value="1"/>
</dbReference>
<dbReference type="SUPFAM" id="SSF52172">
    <property type="entry name" value="CheY-like"/>
    <property type="match status" value="1"/>
</dbReference>
<feature type="domain" description="Response regulatory" evidence="10">
    <location>
        <begin position="564"/>
        <end position="682"/>
    </location>
</feature>
<dbReference type="SUPFAM" id="SSF53850">
    <property type="entry name" value="Periplasmic binding protein-like II"/>
    <property type="match status" value="1"/>
</dbReference>
<dbReference type="EC" id="2.7.13.3" evidence="2"/>
<dbReference type="InterPro" id="IPR003661">
    <property type="entry name" value="HisK_dim/P_dom"/>
</dbReference>
<dbReference type="InterPro" id="IPR001638">
    <property type="entry name" value="Solute-binding_3/MltF_N"/>
</dbReference>
<dbReference type="InterPro" id="IPR004358">
    <property type="entry name" value="Sig_transdc_His_kin-like_C"/>
</dbReference>
<dbReference type="Gene3D" id="3.40.190.10">
    <property type="entry name" value="Periplasmic binding protein-like II"/>
    <property type="match status" value="2"/>
</dbReference>
<dbReference type="InterPro" id="IPR001789">
    <property type="entry name" value="Sig_transdc_resp-reg_receiver"/>
</dbReference>
<dbReference type="SMART" id="SM00448">
    <property type="entry name" value="REC"/>
    <property type="match status" value="1"/>
</dbReference>
<comment type="catalytic activity">
    <reaction evidence="1">
        <text>ATP + protein L-histidine = ADP + protein N-phospho-L-histidine.</text>
        <dbReference type="EC" id="2.7.13.3"/>
    </reaction>
</comment>
<dbReference type="SMART" id="SM00387">
    <property type="entry name" value="HATPase_c"/>
    <property type="match status" value="1"/>
</dbReference>
<dbReference type="InterPro" id="IPR011006">
    <property type="entry name" value="CheY-like_superfamily"/>
</dbReference>
<evidence type="ECO:0000256" key="2">
    <source>
        <dbReference type="ARBA" id="ARBA00012438"/>
    </source>
</evidence>
<dbReference type="InterPro" id="IPR003594">
    <property type="entry name" value="HATPase_dom"/>
</dbReference>
<keyword evidence="5" id="KW-0418">Kinase</keyword>
<dbReference type="EMBL" id="BAAAGE010000004">
    <property type="protein sequence ID" value="GAA0729285.1"/>
    <property type="molecule type" value="Genomic_DNA"/>
</dbReference>
<accession>A0ABP3UBA8</accession>
<reference evidence="12" key="1">
    <citation type="journal article" date="2019" name="Int. J. Syst. Evol. Microbiol.">
        <title>The Global Catalogue of Microorganisms (GCM) 10K type strain sequencing project: providing services to taxonomists for standard genome sequencing and annotation.</title>
        <authorList>
            <consortium name="The Broad Institute Genomics Platform"/>
            <consortium name="The Broad Institute Genome Sequencing Center for Infectious Disease"/>
            <person name="Wu L."/>
            <person name="Ma J."/>
        </authorList>
    </citation>
    <scope>NUCLEOTIDE SEQUENCE [LARGE SCALE GENOMIC DNA]</scope>
    <source>
        <strain evidence="12">JCM 15974</strain>
    </source>
</reference>
<evidence type="ECO:0000313" key="12">
    <source>
        <dbReference type="Proteomes" id="UP001501758"/>
    </source>
</evidence>
<dbReference type="SMART" id="SM00388">
    <property type="entry name" value="HisKA"/>
    <property type="match status" value="1"/>
</dbReference>
<dbReference type="Pfam" id="PF00497">
    <property type="entry name" value="SBP_bac_3"/>
    <property type="match status" value="1"/>
</dbReference>
<evidence type="ECO:0000256" key="7">
    <source>
        <dbReference type="SAM" id="Coils"/>
    </source>
</evidence>
<dbReference type="Pfam" id="PF00072">
    <property type="entry name" value="Response_reg"/>
    <property type="match status" value="1"/>
</dbReference>
<keyword evidence="3 6" id="KW-0597">Phosphoprotein</keyword>
<feature type="transmembrane region" description="Helical" evidence="8">
    <location>
        <begin position="270"/>
        <end position="292"/>
    </location>
</feature>
<evidence type="ECO:0000256" key="1">
    <source>
        <dbReference type="ARBA" id="ARBA00000085"/>
    </source>
</evidence>
<dbReference type="CDD" id="cd00082">
    <property type="entry name" value="HisKA"/>
    <property type="match status" value="1"/>
</dbReference>
<dbReference type="Gene3D" id="1.10.287.130">
    <property type="match status" value="1"/>
</dbReference>
<dbReference type="SMART" id="SM00062">
    <property type="entry name" value="PBPb"/>
    <property type="match status" value="1"/>
</dbReference>
<dbReference type="InterPro" id="IPR036097">
    <property type="entry name" value="HisK_dim/P_sf"/>
</dbReference>
<dbReference type="SUPFAM" id="SSF55874">
    <property type="entry name" value="ATPase domain of HSP90 chaperone/DNA topoisomerase II/histidine kinase"/>
    <property type="match status" value="1"/>
</dbReference>
<feature type="modified residue" description="4-aspartylphosphate" evidence="6">
    <location>
        <position position="617"/>
    </location>
</feature>
<dbReference type="RefSeq" id="WP_343913965.1">
    <property type="nucleotide sequence ID" value="NZ_BAAAGE010000004.1"/>
</dbReference>
<keyword evidence="4" id="KW-0808">Transferase</keyword>
<feature type="coiled-coil region" evidence="7">
    <location>
        <begin position="379"/>
        <end position="414"/>
    </location>
</feature>
<dbReference type="Gene3D" id="3.30.565.10">
    <property type="entry name" value="Histidine kinase-like ATPase, C-terminal domain"/>
    <property type="match status" value="1"/>
</dbReference>
<name>A0ABP3UBA8_9FLAO</name>
<dbReference type="Gene3D" id="3.40.50.2300">
    <property type="match status" value="1"/>
</dbReference>
<feature type="domain" description="Histidine kinase" evidence="9">
    <location>
        <begin position="323"/>
        <end position="541"/>
    </location>
</feature>
<dbReference type="Pfam" id="PF00512">
    <property type="entry name" value="HisKA"/>
    <property type="match status" value="1"/>
</dbReference>
<evidence type="ECO:0000256" key="8">
    <source>
        <dbReference type="SAM" id="Phobius"/>
    </source>
</evidence>
<sequence>MPNKIFYISILVCFVCITFSCSKQEILSTSEKEWLAEQTSVNVAVYPYYPPYQFINKKDSIDGILVDYFNLIENKINYKFQKKYYSNWSLLLNDVKTKKIDVILEMQETETREEYLNFYTKFFETPFVLVTRKEVDSGLHFSEFLNKKVAVPKGYSIDDYLKENYPNLMINNYSDDIECLRSVQTGMSDAYIGGRAVVNYLIKSEGLNDLKVVNKIDFSYIPSIAVRKEEKILNSIISKASKAISNEEKQAILDNWLFDMVKPFYKKPKFWIIFSLIFTLVLLGVVSIYFYLQFKIKQKTKELRIAKEEAEESNRIKTNFIQNISHEIRTPMNGIMGFSELLKSDTLTEEERREYTDIIIESGKDLIASVDDILEISVLETKQSKVKFSKTDLKELLERIIAEYTDKAKEKNLEIYFKNEINPGENIILTDQPKLYKIISNLVDNSIKFTSTGSITIFSYIVENFVTISIKDTGIGIKQKDQDIIFKSFSQSEKEISKNFGGLGLGLAIAKEYTDLIGGKISFSSKENEGSSFILKIPFTPDSMLNNLEPTTTNSQERTLQKHVVLIAEDGEINFLFLRTILTKMIDFEFVIYRAKNGQEAVEICEKNDKIDLVLMDIKMPIMDGYDATKQIKKLRPELPVIAQTAYSTEEDIERALAAGCDDFLAKPVDRKILRPILDKYISIFKK</sequence>
<keyword evidence="12" id="KW-1185">Reference proteome</keyword>
<gene>
    <name evidence="11" type="ORF">GCM10009430_39340</name>
</gene>
<comment type="caution">
    <text evidence="11">The sequence shown here is derived from an EMBL/GenBank/DDBJ whole genome shotgun (WGS) entry which is preliminary data.</text>
</comment>
<dbReference type="Proteomes" id="UP001501758">
    <property type="component" value="Unassembled WGS sequence"/>
</dbReference>
<keyword evidence="8" id="KW-0812">Transmembrane</keyword>
<evidence type="ECO:0000259" key="10">
    <source>
        <dbReference type="PROSITE" id="PS50110"/>
    </source>
</evidence>
<dbReference type="PANTHER" id="PTHR43047">
    <property type="entry name" value="TWO-COMPONENT HISTIDINE PROTEIN KINASE"/>
    <property type="match status" value="1"/>
</dbReference>
<protein>
    <recommendedName>
        <fullName evidence="2">histidine kinase</fullName>
        <ecNumber evidence="2">2.7.13.3</ecNumber>
    </recommendedName>
</protein>
<dbReference type="InterPro" id="IPR036890">
    <property type="entry name" value="HATPase_C_sf"/>
</dbReference>
<keyword evidence="7" id="KW-0175">Coiled coil</keyword>
<evidence type="ECO:0000256" key="3">
    <source>
        <dbReference type="ARBA" id="ARBA00022553"/>
    </source>
</evidence>
<dbReference type="PROSITE" id="PS50109">
    <property type="entry name" value="HIS_KIN"/>
    <property type="match status" value="1"/>
</dbReference>
<dbReference type="PROSITE" id="PS51257">
    <property type="entry name" value="PROKAR_LIPOPROTEIN"/>
    <property type="match status" value="1"/>
</dbReference>
<dbReference type="PROSITE" id="PS50110">
    <property type="entry name" value="RESPONSE_REGULATORY"/>
    <property type="match status" value="1"/>
</dbReference>